<dbReference type="EMBL" id="MFZG01000039">
    <property type="protein sequence ID" value="OGK15272.1"/>
    <property type="molecule type" value="Genomic_DNA"/>
</dbReference>
<sequence length="176" mass="20675">MYLQKKDIVQIVEDNKFPLSREEFKNIEPDEKEIILRCAREFGFEVKDNAKHQKTDDKTNKFLDKPNAILIIRGGYGVEESHRLQTETGKILVKLMVIQQTRRYNRLKTIAKKLVEEKLAELYQGLDDFYLYHVLCETADDLFFENLKKIAKGIPIFEVDFDERGDFEIKEVGKIG</sequence>
<evidence type="ECO:0000313" key="2">
    <source>
        <dbReference type="Proteomes" id="UP000177208"/>
    </source>
</evidence>
<dbReference type="AlphaFoldDB" id="A0A1F7G9I0"/>
<name>A0A1F7G9I0_9BACT</name>
<evidence type="ECO:0000313" key="1">
    <source>
        <dbReference type="EMBL" id="OGK15272.1"/>
    </source>
</evidence>
<dbReference type="Proteomes" id="UP000177208">
    <property type="component" value="Unassembled WGS sequence"/>
</dbReference>
<accession>A0A1F7G9I0</accession>
<comment type="caution">
    <text evidence="1">The sequence shown here is derived from an EMBL/GenBank/DDBJ whole genome shotgun (WGS) entry which is preliminary data.</text>
</comment>
<protein>
    <submittedName>
        <fullName evidence="1">Uncharacterized protein</fullName>
    </submittedName>
</protein>
<reference evidence="1 2" key="1">
    <citation type="journal article" date="2016" name="Nat. Commun.">
        <title>Thousands of microbial genomes shed light on interconnected biogeochemical processes in an aquifer system.</title>
        <authorList>
            <person name="Anantharaman K."/>
            <person name="Brown C.T."/>
            <person name="Hug L.A."/>
            <person name="Sharon I."/>
            <person name="Castelle C.J."/>
            <person name="Probst A.J."/>
            <person name="Thomas B.C."/>
            <person name="Singh A."/>
            <person name="Wilkins M.J."/>
            <person name="Karaoz U."/>
            <person name="Brodie E.L."/>
            <person name="Williams K.H."/>
            <person name="Hubbard S.S."/>
            <person name="Banfield J.F."/>
        </authorList>
    </citation>
    <scope>NUCLEOTIDE SEQUENCE [LARGE SCALE GENOMIC DNA]</scope>
</reference>
<proteinExistence type="predicted"/>
<organism evidence="1 2">
    <name type="scientific">Candidatus Roizmanbacteria bacterium RIFCSPHIGHO2_01_FULL_39_12c</name>
    <dbReference type="NCBI Taxonomy" id="1802031"/>
    <lineage>
        <taxon>Bacteria</taxon>
        <taxon>Candidatus Roizmaniibacteriota</taxon>
    </lineage>
</organism>
<gene>
    <name evidence="1" type="ORF">A2774_02505</name>
</gene>